<evidence type="ECO:0000256" key="1">
    <source>
        <dbReference type="SAM" id="Phobius"/>
    </source>
</evidence>
<accession>A0A3S4RQD7</accession>
<name>A0A3S4RQD7_9SPHI</name>
<protein>
    <submittedName>
        <fullName evidence="2">Uncharacterized protein</fullName>
    </submittedName>
</protein>
<evidence type="ECO:0000313" key="3">
    <source>
        <dbReference type="Proteomes" id="UP000284120"/>
    </source>
</evidence>
<keyword evidence="1" id="KW-0812">Transmembrane</keyword>
<dbReference type="AlphaFoldDB" id="A0A3S4RQD7"/>
<reference evidence="2 3" key="1">
    <citation type="submission" date="2018-06" db="EMBL/GenBank/DDBJ databases">
        <title>Pedobacter endophyticus sp. nov., an endophytic bacterium isolated from a leaf of Triticum aestivum.</title>
        <authorList>
            <person name="Zhang L."/>
        </authorList>
    </citation>
    <scope>NUCLEOTIDE SEQUENCE [LARGE SCALE GENOMIC DNA]</scope>
    <source>
        <strain evidence="2 3">CM134L-2</strain>
    </source>
</reference>
<organism evidence="2 3">
    <name type="scientific">Pedobacter chitinilyticus</name>
    <dbReference type="NCBI Taxonomy" id="2233776"/>
    <lineage>
        <taxon>Bacteria</taxon>
        <taxon>Pseudomonadati</taxon>
        <taxon>Bacteroidota</taxon>
        <taxon>Sphingobacteriia</taxon>
        <taxon>Sphingobacteriales</taxon>
        <taxon>Sphingobacteriaceae</taxon>
        <taxon>Pedobacter</taxon>
    </lineage>
</organism>
<evidence type="ECO:0000313" key="2">
    <source>
        <dbReference type="EMBL" id="RWU07484.1"/>
    </source>
</evidence>
<proteinExistence type="predicted"/>
<dbReference type="EMBL" id="SAYW01000003">
    <property type="protein sequence ID" value="RWU07484.1"/>
    <property type="molecule type" value="Genomic_DNA"/>
</dbReference>
<dbReference type="RefSeq" id="WP_128353351.1">
    <property type="nucleotide sequence ID" value="NZ_QMHN01000003.1"/>
</dbReference>
<keyword evidence="3" id="KW-1185">Reference proteome</keyword>
<feature type="transmembrane region" description="Helical" evidence="1">
    <location>
        <begin position="20"/>
        <end position="38"/>
    </location>
</feature>
<sequence length="70" mass="8331">MEKTITRTTRKVVPLIKSYYLIMLFYVLISFLGLAQLVRLSGTSETEKYVGQEHRSLNDIYRERLMKFIQ</sequence>
<keyword evidence="1" id="KW-1133">Transmembrane helix</keyword>
<keyword evidence="1" id="KW-0472">Membrane</keyword>
<gene>
    <name evidence="2" type="ORF">DPV69_10870</name>
</gene>
<comment type="caution">
    <text evidence="2">The sequence shown here is derived from an EMBL/GenBank/DDBJ whole genome shotgun (WGS) entry which is preliminary data.</text>
</comment>
<dbReference type="Proteomes" id="UP000284120">
    <property type="component" value="Unassembled WGS sequence"/>
</dbReference>